<evidence type="ECO:0000256" key="4">
    <source>
        <dbReference type="ARBA" id="ARBA00022840"/>
    </source>
</evidence>
<dbReference type="STRING" id="1737425.GCA_900049755_00175"/>
<proteinExistence type="predicted"/>
<dbReference type="PROSITE" id="PS50929">
    <property type="entry name" value="ABC_TM1F"/>
    <property type="match status" value="1"/>
</dbReference>
<dbReference type="InterPro" id="IPR003593">
    <property type="entry name" value="AAA+_ATPase"/>
</dbReference>
<dbReference type="InterPro" id="IPR036640">
    <property type="entry name" value="ABC1_TM_sf"/>
</dbReference>
<evidence type="ECO:0000259" key="8">
    <source>
        <dbReference type="PROSITE" id="PS50929"/>
    </source>
</evidence>
<dbReference type="EC" id="3.6.3.-" evidence="9"/>
<feature type="domain" description="ABC transmembrane type-1" evidence="8">
    <location>
        <begin position="15"/>
        <end position="291"/>
    </location>
</feature>
<dbReference type="SUPFAM" id="SSF52540">
    <property type="entry name" value="P-loop containing nucleoside triphosphate hydrolases"/>
    <property type="match status" value="1"/>
</dbReference>
<dbReference type="GO" id="GO:0005886">
    <property type="term" value="C:plasma membrane"/>
    <property type="evidence" value="ECO:0007669"/>
    <property type="project" value="UniProtKB-SubCell"/>
</dbReference>
<dbReference type="Gene3D" id="3.40.50.300">
    <property type="entry name" value="P-loop containing nucleotide triphosphate hydrolases"/>
    <property type="match status" value="1"/>
</dbReference>
<keyword evidence="2" id="KW-0812">Transmembrane</keyword>
<dbReference type="CDD" id="cd03228">
    <property type="entry name" value="ABCC_MRP_Like"/>
    <property type="match status" value="1"/>
</dbReference>
<dbReference type="EMBL" id="CP024988">
    <property type="protein sequence ID" value="AWT25911.1"/>
    <property type="molecule type" value="Genomic_DNA"/>
</dbReference>
<dbReference type="Pfam" id="PF00005">
    <property type="entry name" value="ABC_tran"/>
    <property type="match status" value="1"/>
</dbReference>
<accession>A0A2Z3YQK1</accession>
<keyword evidence="10" id="KW-1185">Reference proteome</keyword>
<dbReference type="InterPro" id="IPR027417">
    <property type="entry name" value="P-loop_NTPase"/>
</dbReference>
<protein>
    <submittedName>
        <fullName evidence="9">Iron import ATP-binding/permease protein IrtB</fullName>
        <ecNumber evidence="9">3.6.3.-</ecNumber>
    </submittedName>
</protein>
<dbReference type="GO" id="GO:0016887">
    <property type="term" value="F:ATP hydrolysis activity"/>
    <property type="evidence" value="ECO:0007669"/>
    <property type="project" value="InterPro"/>
</dbReference>
<keyword evidence="4 9" id="KW-0067">ATP-binding</keyword>
<keyword evidence="5" id="KW-1133">Transmembrane helix</keyword>
<sequence>MTITGDLRPALPRLLTATALAVTSDLAGLAALLALCRVVGATASGDSITGPLSATLVLWTLTALLGPLADLLSHRAEAQFEASLRRHLARHILLLPWSVRNRYPAEVLRRRVTDDVHALHHLVAHAPADVATFLVVPVAGVTVLVASSGPAPLVALVPAAVAAVFHLVLLPRISAALNDRRVTAVTGVVTAAEDYARGALVQRLYGAGAGAARRYREQVSEFSTAMVAWVNRSAPAAAVAEGLLRAATTLALAYAVAHDRPAEDLARVMLLSLAVTAPALKLGHGVDHIRAGAGAFRRLSALLGEPALPRGTLSTPPGPPVLSTPDAADGHGVDLRVGNVTVRAGGRKVLDGLSADFPPGSFTVVTGPSGAGKSTLLHTLAGLEVPESGSVTLDGVPVTRFDADTRPRTVLCTGQDAQVVDGTVRDNLLLTRAHPSPDGAELNRALELAGAPELDLDRQATTLSGGERQRVAVARVFLSDAPVILLDEPTSALDPERARRLVASLRALPRTVVMVTHDHSLTEPTDHRLELK</sequence>
<dbReference type="GO" id="GO:0140359">
    <property type="term" value="F:ABC-type transporter activity"/>
    <property type="evidence" value="ECO:0007669"/>
    <property type="project" value="InterPro"/>
</dbReference>
<dbReference type="SMART" id="SM00382">
    <property type="entry name" value="AAA"/>
    <property type="match status" value="1"/>
</dbReference>
<dbReference type="InterPro" id="IPR003439">
    <property type="entry name" value="ABC_transporter-like_ATP-bd"/>
</dbReference>
<dbReference type="Pfam" id="PF00664">
    <property type="entry name" value="ABC_membrane"/>
    <property type="match status" value="1"/>
</dbReference>
<dbReference type="GO" id="GO:0005524">
    <property type="term" value="F:ATP binding"/>
    <property type="evidence" value="ECO:0007669"/>
    <property type="project" value="UniProtKB-KW"/>
</dbReference>
<evidence type="ECO:0000256" key="2">
    <source>
        <dbReference type="ARBA" id="ARBA00022692"/>
    </source>
</evidence>
<dbReference type="PROSITE" id="PS00211">
    <property type="entry name" value="ABC_TRANSPORTER_1"/>
    <property type="match status" value="1"/>
</dbReference>
<comment type="subcellular location">
    <subcellularLocation>
        <location evidence="1">Cell membrane</location>
        <topology evidence="1">Multi-pass membrane protein</topology>
    </subcellularLocation>
</comment>
<evidence type="ECO:0000313" key="9">
    <source>
        <dbReference type="EMBL" id="AWT25911.1"/>
    </source>
</evidence>
<evidence type="ECO:0000256" key="3">
    <source>
        <dbReference type="ARBA" id="ARBA00022741"/>
    </source>
</evidence>
<organism evidence="9 10">
    <name type="scientific">Corynebacterium provencense</name>
    <dbReference type="NCBI Taxonomy" id="1737425"/>
    <lineage>
        <taxon>Bacteria</taxon>
        <taxon>Bacillati</taxon>
        <taxon>Actinomycetota</taxon>
        <taxon>Actinomycetes</taxon>
        <taxon>Mycobacteriales</taxon>
        <taxon>Corynebacteriaceae</taxon>
        <taxon>Corynebacterium</taxon>
    </lineage>
</organism>
<evidence type="ECO:0000256" key="6">
    <source>
        <dbReference type="ARBA" id="ARBA00023136"/>
    </source>
</evidence>
<dbReference type="SUPFAM" id="SSF90123">
    <property type="entry name" value="ABC transporter transmembrane region"/>
    <property type="match status" value="1"/>
</dbReference>
<dbReference type="RefSeq" id="WP_162620213.1">
    <property type="nucleotide sequence ID" value="NZ_CP024988.1"/>
</dbReference>
<gene>
    <name evidence="9" type="primary">irtB_3</name>
    <name evidence="9" type="ORF">Csp1_11100</name>
</gene>
<dbReference type="Proteomes" id="UP000247696">
    <property type="component" value="Chromosome"/>
</dbReference>
<dbReference type="PANTHER" id="PTHR24221">
    <property type="entry name" value="ATP-BINDING CASSETTE SUB-FAMILY B"/>
    <property type="match status" value="1"/>
</dbReference>
<dbReference type="PANTHER" id="PTHR24221:SF590">
    <property type="entry name" value="COMPONENT LINKED WITH THE ASSEMBLY OF CYTOCHROME' TRANSPORT TRANSMEMBRANE ATP-BINDING PROTEIN ABC TRANSPORTER CYDD-RELATED"/>
    <property type="match status" value="1"/>
</dbReference>
<name>A0A2Z3YQK1_9CORY</name>
<evidence type="ECO:0000313" key="10">
    <source>
        <dbReference type="Proteomes" id="UP000247696"/>
    </source>
</evidence>
<dbReference type="AlphaFoldDB" id="A0A2Z3YQK1"/>
<evidence type="ECO:0000256" key="1">
    <source>
        <dbReference type="ARBA" id="ARBA00004651"/>
    </source>
</evidence>
<dbReference type="PROSITE" id="PS50893">
    <property type="entry name" value="ABC_TRANSPORTER_2"/>
    <property type="match status" value="1"/>
</dbReference>
<feature type="domain" description="ABC transporter" evidence="7">
    <location>
        <begin position="335"/>
        <end position="531"/>
    </location>
</feature>
<dbReference type="InterPro" id="IPR011527">
    <property type="entry name" value="ABC1_TM_dom"/>
</dbReference>
<keyword evidence="6" id="KW-0472">Membrane</keyword>
<dbReference type="InterPro" id="IPR017871">
    <property type="entry name" value="ABC_transporter-like_CS"/>
</dbReference>
<keyword evidence="9" id="KW-0378">Hydrolase</keyword>
<evidence type="ECO:0000256" key="5">
    <source>
        <dbReference type="ARBA" id="ARBA00022989"/>
    </source>
</evidence>
<evidence type="ECO:0000259" key="7">
    <source>
        <dbReference type="PROSITE" id="PS50893"/>
    </source>
</evidence>
<keyword evidence="3" id="KW-0547">Nucleotide-binding</keyword>
<dbReference type="InterPro" id="IPR039421">
    <property type="entry name" value="Type_1_exporter"/>
</dbReference>
<dbReference type="KEGG" id="cpre:Csp1_11100"/>
<dbReference type="Gene3D" id="1.20.1560.10">
    <property type="entry name" value="ABC transporter type 1, transmembrane domain"/>
    <property type="match status" value="1"/>
</dbReference>
<reference evidence="10" key="1">
    <citation type="submission" date="2017-11" db="EMBL/GenBank/DDBJ databases">
        <title>Otitis media/interna in a cat caused by the recently described species Corynebacterium provencense.</title>
        <authorList>
            <person name="Kittl S."/>
            <person name="Brodard I."/>
            <person name="Rychener L."/>
            <person name="Jores J."/>
            <person name="Roosje P."/>
            <person name="Gobeli Brawand S."/>
        </authorList>
    </citation>
    <scope>NUCLEOTIDE SEQUENCE [LARGE SCALE GENOMIC DNA]</scope>
    <source>
        <strain evidence="10">17KM38</strain>
    </source>
</reference>